<name>A0A0R3DS84_9BRAD</name>
<reference evidence="2 3" key="1">
    <citation type="submission" date="2015-09" db="EMBL/GenBank/DDBJ databases">
        <title>Draft Genome Sequence of Bradyrhizobium manausense Strain BR 3351T, a Novel Symbiotic Nitrogen-Fixing Alphaproteobacterium Isolated from Brazilian Amazon Rain Forest.</title>
        <authorList>
            <person name="De Araujo J.L."/>
            <person name="Zilli J.E."/>
        </authorList>
    </citation>
    <scope>NUCLEOTIDE SEQUENCE [LARGE SCALE GENOMIC DNA]</scope>
    <source>
        <strain evidence="2 3">BR3351</strain>
    </source>
</reference>
<dbReference type="SUPFAM" id="SSF54427">
    <property type="entry name" value="NTF2-like"/>
    <property type="match status" value="1"/>
</dbReference>
<gene>
    <name evidence="2" type="ORF">AOQ71_19125</name>
</gene>
<dbReference type="Pfam" id="PF13474">
    <property type="entry name" value="SnoaL_3"/>
    <property type="match status" value="1"/>
</dbReference>
<evidence type="ECO:0000313" key="3">
    <source>
        <dbReference type="Proteomes" id="UP000051936"/>
    </source>
</evidence>
<dbReference type="RefSeq" id="WP_057749782.1">
    <property type="nucleotide sequence ID" value="NZ_LJYG01000085.1"/>
</dbReference>
<dbReference type="OrthoDB" id="4775103at2"/>
<evidence type="ECO:0000259" key="1">
    <source>
        <dbReference type="Pfam" id="PF13474"/>
    </source>
</evidence>
<keyword evidence="3" id="KW-1185">Reference proteome</keyword>
<dbReference type="Proteomes" id="UP000051936">
    <property type="component" value="Unassembled WGS sequence"/>
</dbReference>
<comment type="caution">
    <text evidence="2">The sequence shown here is derived from an EMBL/GenBank/DDBJ whole genome shotgun (WGS) entry which is preliminary data.</text>
</comment>
<dbReference type="STRING" id="989370.AOQ71_19125"/>
<feature type="domain" description="SnoaL-like" evidence="1">
    <location>
        <begin position="20"/>
        <end position="135"/>
    </location>
</feature>
<dbReference type="GO" id="GO:0016853">
    <property type="term" value="F:isomerase activity"/>
    <property type="evidence" value="ECO:0007669"/>
    <property type="project" value="UniProtKB-KW"/>
</dbReference>
<dbReference type="EMBL" id="LJYG01000085">
    <property type="protein sequence ID" value="KRQ10274.1"/>
    <property type="molecule type" value="Genomic_DNA"/>
</dbReference>
<evidence type="ECO:0000313" key="2">
    <source>
        <dbReference type="EMBL" id="KRQ10274.1"/>
    </source>
</evidence>
<organism evidence="2 3">
    <name type="scientific">Bradyrhizobium manausense</name>
    <dbReference type="NCBI Taxonomy" id="989370"/>
    <lineage>
        <taxon>Bacteria</taxon>
        <taxon>Pseudomonadati</taxon>
        <taxon>Pseudomonadota</taxon>
        <taxon>Alphaproteobacteria</taxon>
        <taxon>Hyphomicrobiales</taxon>
        <taxon>Nitrobacteraceae</taxon>
        <taxon>Bradyrhizobium</taxon>
    </lineage>
</organism>
<dbReference type="InterPro" id="IPR037401">
    <property type="entry name" value="SnoaL-like"/>
</dbReference>
<dbReference type="Gene3D" id="3.10.450.50">
    <property type="match status" value="1"/>
</dbReference>
<dbReference type="AlphaFoldDB" id="A0A0R3DS84"/>
<protein>
    <submittedName>
        <fullName evidence="2">Ketosteroid isomerase</fullName>
    </submittedName>
</protein>
<keyword evidence="2" id="KW-0413">Isomerase</keyword>
<accession>A0A0R3DS84</accession>
<proteinExistence type="predicted"/>
<dbReference type="InterPro" id="IPR032710">
    <property type="entry name" value="NTF2-like_dom_sf"/>
</dbReference>
<sequence>MEPLPTASADVVDFFQGWLETFAGYVREVDYASARPLFHPDVLAFGTHNDVIRGLDQWLTTQWNNVWPRTTGFRFVLDQTAILASRDGEMVTVIAPWTSTGYHPDGSAFVRPGRATMVFSRNGDGWLCVHSHMSLNRGVPQASHANRPVKAW</sequence>